<gene>
    <name evidence="1" type="ORF">DQ403_13155</name>
</gene>
<reference evidence="1 2" key="1">
    <citation type="submission" date="2018-06" db="EMBL/GenBank/DDBJ databases">
        <title>Whole genome sequencing of four bacterial strains from South Shetland trench revealing bio-synthetic gene clusters.</title>
        <authorList>
            <person name="Abdel-Mageed W.M."/>
            <person name="Lehri B."/>
            <person name="Jarmusch S.A."/>
            <person name="Miranda K."/>
            <person name="Goodfellow M."/>
            <person name="Jaspars M."/>
            <person name="Karlyshev A.V."/>
        </authorList>
    </citation>
    <scope>NUCLEOTIDE SEQUENCE [LARGE SCALE GENOMIC DNA]</scope>
    <source>
        <strain evidence="1 2">SST2</strain>
    </source>
</reference>
<accession>A0A365PT41</accession>
<organism evidence="1 2">
    <name type="scientific">Stutzerimonas zhaodongensis</name>
    <dbReference type="NCBI Taxonomy" id="1176257"/>
    <lineage>
        <taxon>Bacteria</taxon>
        <taxon>Pseudomonadati</taxon>
        <taxon>Pseudomonadota</taxon>
        <taxon>Gammaproteobacteria</taxon>
        <taxon>Pseudomonadales</taxon>
        <taxon>Pseudomonadaceae</taxon>
        <taxon>Stutzerimonas</taxon>
    </lineage>
</organism>
<name>A0A365PT41_9GAMM</name>
<dbReference type="EMBL" id="QNTV01000009">
    <property type="protein sequence ID" value="RBA56859.1"/>
    <property type="molecule type" value="Genomic_DNA"/>
</dbReference>
<evidence type="ECO:0000313" key="1">
    <source>
        <dbReference type="EMBL" id="RBA56859.1"/>
    </source>
</evidence>
<proteinExistence type="predicted"/>
<protein>
    <submittedName>
        <fullName evidence="1">Uncharacterized protein</fullName>
    </submittedName>
</protein>
<sequence>MPAKPWPFAAMGRSYSRARVGGCANGRALLSCDGQDKPWTNAEACGLGNQINAGWGDKAVVMP</sequence>
<comment type="caution">
    <text evidence="1">The sequence shown here is derived from an EMBL/GenBank/DDBJ whole genome shotgun (WGS) entry which is preliminary data.</text>
</comment>
<dbReference type="Proteomes" id="UP000252554">
    <property type="component" value="Unassembled WGS sequence"/>
</dbReference>
<dbReference type="AlphaFoldDB" id="A0A365PT41"/>
<evidence type="ECO:0000313" key="2">
    <source>
        <dbReference type="Proteomes" id="UP000252554"/>
    </source>
</evidence>